<accession>A0A0G4MF03</accession>
<dbReference type="GO" id="GO:0005524">
    <property type="term" value="F:ATP binding"/>
    <property type="evidence" value="ECO:0007669"/>
    <property type="project" value="UniProtKB-UniRule"/>
</dbReference>
<dbReference type="EMBL" id="CVQH01022305">
    <property type="protein sequence ID" value="CRK32784.1"/>
    <property type="molecule type" value="Genomic_DNA"/>
</dbReference>
<feature type="region of interest" description="Disordered" evidence="7">
    <location>
        <begin position="1"/>
        <end position="24"/>
    </location>
</feature>
<evidence type="ECO:0000256" key="2">
    <source>
        <dbReference type="ARBA" id="ARBA00022679"/>
    </source>
</evidence>
<feature type="domain" description="Protein kinase" evidence="8">
    <location>
        <begin position="126"/>
        <end position="490"/>
    </location>
</feature>
<dbReference type="Pfam" id="PF00069">
    <property type="entry name" value="Pkinase"/>
    <property type="match status" value="1"/>
</dbReference>
<dbReference type="AlphaFoldDB" id="A0A0G4MF03"/>
<feature type="binding site" evidence="6">
    <location>
        <position position="155"/>
    </location>
    <ligand>
        <name>ATP</name>
        <dbReference type="ChEBI" id="CHEBI:30616"/>
    </ligand>
</feature>
<keyword evidence="5 6" id="KW-0067">ATP-binding</keyword>
<keyword evidence="3 6" id="KW-0547">Nucleotide-binding</keyword>
<organism evidence="9 11">
    <name type="scientific">Verticillium longisporum</name>
    <name type="common">Verticillium dahliae var. longisporum</name>
    <dbReference type="NCBI Taxonomy" id="100787"/>
    <lineage>
        <taxon>Eukaryota</taxon>
        <taxon>Fungi</taxon>
        <taxon>Dikarya</taxon>
        <taxon>Ascomycota</taxon>
        <taxon>Pezizomycotina</taxon>
        <taxon>Sordariomycetes</taxon>
        <taxon>Hypocreomycetidae</taxon>
        <taxon>Glomerellales</taxon>
        <taxon>Plectosphaerellaceae</taxon>
        <taxon>Verticillium</taxon>
    </lineage>
</organism>
<dbReference type="GO" id="GO:0004674">
    <property type="term" value="F:protein serine/threonine kinase activity"/>
    <property type="evidence" value="ECO:0007669"/>
    <property type="project" value="UniProtKB-KW"/>
</dbReference>
<proteinExistence type="predicted"/>
<keyword evidence="2" id="KW-0808">Transferase</keyword>
<dbReference type="PANTHER" id="PTHR45646">
    <property type="entry name" value="SERINE/THREONINE-PROTEIN KINASE DOA-RELATED"/>
    <property type="match status" value="1"/>
</dbReference>
<dbReference type="Gene3D" id="3.30.200.20">
    <property type="entry name" value="Phosphorylase Kinase, domain 1"/>
    <property type="match status" value="1"/>
</dbReference>
<evidence type="ECO:0000313" key="10">
    <source>
        <dbReference type="EMBL" id="CRK43387.1"/>
    </source>
</evidence>
<evidence type="ECO:0000256" key="7">
    <source>
        <dbReference type="SAM" id="MobiDB-lite"/>
    </source>
</evidence>
<dbReference type="PROSITE" id="PS00107">
    <property type="entry name" value="PROTEIN_KINASE_ATP"/>
    <property type="match status" value="1"/>
</dbReference>
<dbReference type="InterPro" id="IPR011009">
    <property type="entry name" value="Kinase-like_dom_sf"/>
</dbReference>
<dbReference type="InterPro" id="IPR017441">
    <property type="entry name" value="Protein_kinase_ATP_BS"/>
</dbReference>
<dbReference type="STRING" id="100787.A0A0G4MF03"/>
<dbReference type="SMART" id="SM00220">
    <property type="entry name" value="S_TKc"/>
    <property type="match status" value="1"/>
</dbReference>
<dbReference type="InterPro" id="IPR051175">
    <property type="entry name" value="CLK_kinases"/>
</dbReference>
<name>A0A0G4MF03_VERLO</name>
<dbReference type="GO" id="GO:0005634">
    <property type="term" value="C:nucleus"/>
    <property type="evidence" value="ECO:0007669"/>
    <property type="project" value="TreeGrafter"/>
</dbReference>
<dbReference type="PROSITE" id="PS50011">
    <property type="entry name" value="PROTEIN_KINASE_DOM"/>
    <property type="match status" value="1"/>
</dbReference>
<dbReference type="GO" id="GO:0043484">
    <property type="term" value="P:regulation of RNA splicing"/>
    <property type="evidence" value="ECO:0007669"/>
    <property type="project" value="TreeGrafter"/>
</dbReference>
<evidence type="ECO:0000259" key="8">
    <source>
        <dbReference type="PROSITE" id="PS50011"/>
    </source>
</evidence>
<dbReference type="Gene3D" id="1.10.510.10">
    <property type="entry name" value="Transferase(Phosphotransferase) domain 1"/>
    <property type="match status" value="1"/>
</dbReference>
<evidence type="ECO:0000256" key="5">
    <source>
        <dbReference type="ARBA" id="ARBA00022840"/>
    </source>
</evidence>
<sequence>MVTKVPVIGRLPTGPPAQPSAATISSAGNFDQRLNTRAHRQPNIDQPLPGTGMRHSSFCSISRRWLASTPRPFFATSCYKNRRPLSTMSTTSTSPYEHIDDVERLDYYRPGGYHPIEIGDRLRDRYTTVHKLGSGTYSTLWLTRDEQLSKYVAIKVDTADHSSKEIDVLSQLSARAAENAQVPGNFIPLILDRFNLDGPNGTHPCYVTAPARCNLAEVLEPGSGPFPLRFARSLAAQLAMAVAYVHHLGYVHGDIHMGNILLQLPSLDHLTVEELCEEFDPPEPEPVVRVDGQPLPPGVPPHVYPPIWLGKPGDEVTLPEAKLVLADFGTAFCPAQEPRFESYTPLQIRPPEARFEPTTPLSYASDIWSLGCVIWGILGVRPFLDNWLFGPDDATADQVDALGSMPDEWWETWEGRSKRFSDNGKPKVGREVWTFDQRFQDAIQEPRRRRGLEVMDDPERDALFKMIRGMLVFRPGDRLSADEVLRSDWMRTCAIPEAEKTWKRRLLYNDLSPTNA</sequence>
<evidence type="ECO:0000256" key="1">
    <source>
        <dbReference type="ARBA" id="ARBA00022527"/>
    </source>
</evidence>
<evidence type="ECO:0000256" key="3">
    <source>
        <dbReference type="ARBA" id="ARBA00022741"/>
    </source>
</evidence>
<dbReference type="PANTHER" id="PTHR45646:SF11">
    <property type="entry name" value="SERINE_THREONINE-PROTEIN KINASE DOA"/>
    <property type="match status" value="1"/>
</dbReference>
<evidence type="ECO:0000256" key="6">
    <source>
        <dbReference type="PROSITE-ProRule" id="PRU10141"/>
    </source>
</evidence>
<dbReference type="InterPro" id="IPR000719">
    <property type="entry name" value="Prot_kinase_dom"/>
</dbReference>
<protein>
    <recommendedName>
        <fullName evidence="8">Protein kinase domain-containing protein</fullName>
    </recommendedName>
</protein>
<reference evidence="11 12" key="1">
    <citation type="submission" date="2015-05" db="EMBL/GenBank/DDBJ databases">
        <authorList>
            <person name="Fogelqvist Johan"/>
        </authorList>
    </citation>
    <scope>NUCLEOTIDE SEQUENCE [LARGE SCALE GENOMIC DNA]</scope>
    <source>
        <strain evidence="9">VL1</strain>
        <strain evidence="10">VL2</strain>
    </source>
</reference>
<dbReference type="Proteomes" id="UP000044602">
    <property type="component" value="Unassembled WGS sequence"/>
</dbReference>
<evidence type="ECO:0000313" key="11">
    <source>
        <dbReference type="Proteomes" id="UP000044602"/>
    </source>
</evidence>
<evidence type="ECO:0000313" key="9">
    <source>
        <dbReference type="EMBL" id="CRK32784.1"/>
    </source>
</evidence>
<keyword evidence="1" id="KW-0723">Serine/threonine-protein kinase</keyword>
<dbReference type="EMBL" id="CVQI01033273">
    <property type="protein sequence ID" value="CRK43387.1"/>
    <property type="molecule type" value="Genomic_DNA"/>
</dbReference>
<dbReference type="Proteomes" id="UP000045706">
    <property type="component" value="Unassembled WGS sequence"/>
</dbReference>
<gene>
    <name evidence="9" type="ORF">BN1708_005888</name>
    <name evidence="10" type="ORF">BN1723_005639</name>
</gene>
<keyword evidence="11" id="KW-1185">Reference proteome</keyword>
<dbReference type="SUPFAM" id="SSF56112">
    <property type="entry name" value="Protein kinase-like (PK-like)"/>
    <property type="match status" value="1"/>
</dbReference>
<evidence type="ECO:0000313" key="12">
    <source>
        <dbReference type="Proteomes" id="UP000045706"/>
    </source>
</evidence>
<evidence type="ECO:0000256" key="4">
    <source>
        <dbReference type="ARBA" id="ARBA00022777"/>
    </source>
</evidence>
<keyword evidence="4" id="KW-0418">Kinase</keyword>